<dbReference type="GO" id="GO:0016787">
    <property type="term" value="F:hydrolase activity"/>
    <property type="evidence" value="ECO:0007669"/>
    <property type="project" value="UniProtKB-KW"/>
</dbReference>
<reference evidence="3" key="1">
    <citation type="submission" date="2018-06" db="EMBL/GenBank/DDBJ databases">
        <authorList>
            <person name="Zhirakovskaya E."/>
        </authorList>
    </citation>
    <scope>NUCLEOTIDE SEQUENCE</scope>
</reference>
<dbReference type="InterPro" id="IPR013094">
    <property type="entry name" value="AB_hydrolase_3"/>
</dbReference>
<dbReference type="InterPro" id="IPR050300">
    <property type="entry name" value="GDXG_lipolytic_enzyme"/>
</dbReference>
<evidence type="ECO:0000313" key="3">
    <source>
        <dbReference type="EMBL" id="VAV98286.1"/>
    </source>
</evidence>
<dbReference type="AlphaFoldDB" id="A0A3B0SBG4"/>
<dbReference type="PANTHER" id="PTHR48081">
    <property type="entry name" value="AB HYDROLASE SUPERFAMILY PROTEIN C4A8.06C"/>
    <property type="match status" value="1"/>
</dbReference>
<feature type="domain" description="Alpha/beta hydrolase fold-3" evidence="2">
    <location>
        <begin position="67"/>
        <end position="174"/>
    </location>
</feature>
<protein>
    <submittedName>
        <fullName evidence="3">Mll0618 protein</fullName>
    </submittedName>
</protein>
<dbReference type="InterPro" id="IPR029058">
    <property type="entry name" value="AB_hydrolase_fold"/>
</dbReference>
<organism evidence="3">
    <name type="scientific">hydrothermal vent metagenome</name>
    <dbReference type="NCBI Taxonomy" id="652676"/>
    <lineage>
        <taxon>unclassified sequences</taxon>
        <taxon>metagenomes</taxon>
        <taxon>ecological metagenomes</taxon>
    </lineage>
</organism>
<evidence type="ECO:0000256" key="1">
    <source>
        <dbReference type="ARBA" id="ARBA00022801"/>
    </source>
</evidence>
<dbReference type="PANTHER" id="PTHR48081:SF33">
    <property type="entry name" value="KYNURENINE FORMAMIDASE"/>
    <property type="match status" value="1"/>
</dbReference>
<name>A0A3B0SBG4_9ZZZZ</name>
<keyword evidence="1" id="KW-0378">Hydrolase</keyword>
<accession>A0A3B0SBG4</accession>
<sequence>MMDYDDAYANAPYIAGAGHYPERWQNQAATFRDGLHDRAKLALPYGPSERQKYDLFLPEATPKGLCIFVHGGYWLKFNRTLWSHLAAGPLARGWAVAMPSYDLCPEVSIATITRQIAQAIETAATEVAGPLVLAGHSAGGHLVARMCVAGVLPEHVMARAQHVMPISPVSDLRPLLNLEMNADFRLDMAMAEAESPVLMQPLDVKVTVWVGGDERPVFLDQARWLAEAWNAGHVVEEKRHHFDVIEGLQDAGSEMVERLLG</sequence>
<proteinExistence type="predicted"/>
<dbReference type="Pfam" id="PF07859">
    <property type="entry name" value="Abhydrolase_3"/>
    <property type="match status" value="1"/>
</dbReference>
<gene>
    <name evidence="3" type="ORF">MNBD_ALPHA07-1290</name>
</gene>
<dbReference type="EMBL" id="UOEG01000179">
    <property type="protein sequence ID" value="VAV98286.1"/>
    <property type="molecule type" value="Genomic_DNA"/>
</dbReference>
<dbReference type="SUPFAM" id="SSF53474">
    <property type="entry name" value="alpha/beta-Hydrolases"/>
    <property type="match status" value="1"/>
</dbReference>
<evidence type="ECO:0000259" key="2">
    <source>
        <dbReference type="Pfam" id="PF07859"/>
    </source>
</evidence>
<dbReference type="Gene3D" id="3.40.50.1820">
    <property type="entry name" value="alpha/beta hydrolase"/>
    <property type="match status" value="1"/>
</dbReference>